<keyword evidence="3" id="KW-0472">Membrane</keyword>
<organism evidence="4 5">
    <name type="scientific">Pseudocohnilembus persalinus</name>
    <name type="common">Ciliate</name>
    <dbReference type="NCBI Taxonomy" id="266149"/>
    <lineage>
        <taxon>Eukaryota</taxon>
        <taxon>Sar</taxon>
        <taxon>Alveolata</taxon>
        <taxon>Ciliophora</taxon>
        <taxon>Intramacronucleata</taxon>
        <taxon>Oligohymenophorea</taxon>
        <taxon>Scuticociliatia</taxon>
        <taxon>Philasterida</taxon>
        <taxon>Pseudocohnilembidae</taxon>
        <taxon>Pseudocohnilembus</taxon>
    </lineage>
</organism>
<comment type="caution">
    <text evidence="4">The sequence shown here is derived from an EMBL/GenBank/DDBJ whole genome shotgun (WGS) entry which is preliminary data.</text>
</comment>
<keyword evidence="5" id="KW-1185">Reference proteome</keyword>
<keyword evidence="3" id="KW-0812">Transmembrane</keyword>
<evidence type="ECO:0000256" key="1">
    <source>
        <dbReference type="SAM" id="Coils"/>
    </source>
</evidence>
<keyword evidence="1" id="KW-0175">Coiled coil</keyword>
<evidence type="ECO:0000256" key="2">
    <source>
        <dbReference type="SAM" id="MobiDB-lite"/>
    </source>
</evidence>
<dbReference type="InterPro" id="IPR032675">
    <property type="entry name" value="LRR_dom_sf"/>
</dbReference>
<dbReference type="SUPFAM" id="SSF52047">
    <property type="entry name" value="RNI-like"/>
    <property type="match status" value="1"/>
</dbReference>
<reference evidence="4 5" key="1">
    <citation type="journal article" date="2015" name="Sci. Rep.">
        <title>Genome of the facultative scuticociliatosis pathogen Pseudocohnilembus persalinus provides insight into its virulence through horizontal gene transfer.</title>
        <authorList>
            <person name="Xiong J."/>
            <person name="Wang G."/>
            <person name="Cheng J."/>
            <person name="Tian M."/>
            <person name="Pan X."/>
            <person name="Warren A."/>
            <person name="Jiang C."/>
            <person name="Yuan D."/>
            <person name="Miao W."/>
        </authorList>
    </citation>
    <scope>NUCLEOTIDE SEQUENCE [LARGE SCALE GENOMIC DNA]</scope>
    <source>
        <strain evidence="4">36N120E</strain>
    </source>
</reference>
<dbReference type="InParanoid" id="A0A0V0QZF8"/>
<evidence type="ECO:0000256" key="3">
    <source>
        <dbReference type="SAM" id="Phobius"/>
    </source>
</evidence>
<feature type="transmembrane region" description="Helical" evidence="3">
    <location>
        <begin position="418"/>
        <end position="436"/>
    </location>
</feature>
<keyword evidence="3" id="KW-1133">Transmembrane helix</keyword>
<dbReference type="OrthoDB" id="2013775at2759"/>
<feature type="compositionally biased region" description="Basic and acidic residues" evidence="2">
    <location>
        <begin position="1"/>
        <end position="12"/>
    </location>
</feature>
<feature type="region of interest" description="Disordered" evidence="2">
    <location>
        <begin position="1"/>
        <end position="20"/>
    </location>
</feature>
<feature type="coiled-coil region" evidence="1">
    <location>
        <begin position="32"/>
        <end position="115"/>
    </location>
</feature>
<evidence type="ECO:0000313" key="5">
    <source>
        <dbReference type="Proteomes" id="UP000054937"/>
    </source>
</evidence>
<gene>
    <name evidence="4" type="ORF">PPERSA_11203</name>
</gene>
<dbReference type="Gene3D" id="3.80.10.10">
    <property type="entry name" value="Ribonuclease Inhibitor"/>
    <property type="match status" value="1"/>
</dbReference>
<dbReference type="AlphaFoldDB" id="A0A0V0QZF8"/>
<sequence length="811" mass="96864">MFKKENQIKNSDDDLDDNQYDYENDENIIELITSKENNVENLFQQVERDLNQKNDEIVIKQNLILEQEQEKDNMKQKNKEKDKLYEYSCQLEENIAKLEKQNKIYLNEKYKAEGQLAQDHNTEKLLKKDIGLFNEKIENDFRTYATSPFETEQSDENNSQSQQIFWKNSQSSKRDPNKIIYQVKQNQAQQNRIQNYDSGVKIGAQFGKNIKQKNNFRNNFMSAQVSEKFMGGLNEIHQDESSFENNQSQSQSNQAKINQNNNQQQILINIKQFDSENENDVINSLLEDQDEDIEEEEYNQLFNVNFDQLQQQENEYNSDNESQNMSQQQYFQQLQDIQQQEEEEMFKQGLQNDEKEEQIEEIEQFQFQYEKQQQQKQQQKILQSIDLEQQLGQLQIEGQKIKNEKKNDNFFKKYKKRIFIGGFSILMLGSLFFLQVKKKTYDDFDEDVNPYLKQQLDNRTPLEVLKFDDNEKKRQQAAKDFVNNIFKKHFGDEADKIEERNNQEMYKLKNEIEINHPIDSPILKVLQKHKKDNLDKKIDIIDRVLQEKKKQMEEKREQLQENNIQETHFNHFGTQKVEKENQQETMRKRVKKFDQFVQKRRKNNINPLEPDFDEIRREFLEKNEMPQQFVFLLDEINIIIWNEHHFGQHLSMHLYLNYHSFENLQRLELVNTDLKDNSLYYFLDKIFKESQSLNQLDLSKNKIGIRTAQVLEKEIMKVPLQYLKLKEMEMNTKYFCMIALGIARCPTILDVNISQNLLDNRSIKTVETLLRYVKNIVRVDISGNDQISFTLSIVVSICACHVQDPGSIPGE</sequence>
<accession>A0A0V0QZF8</accession>
<dbReference type="Proteomes" id="UP000054937">
    <property type="component" value="Unassembled WGS sequence"/>
</dbReference>
<protein>
    <submittedName>
        <fullName evidence="4">Uncharacterized protein</fullName>
    </submittedName>
</protein>
<name>A0A0V0QZF8_PSEPJ</name>
<dbReference type="EMBL" id="LDAU01000082">
    <property type="protein sequence ID" value="KRX07654.1"/>
    <property type="molecule type" value="Genomic_DNA"/>
</dbReference>
<proteinExistence type="predicted"/>
<feature type="coiled-coil region" evidence="1">
    <location>
        <begin position="531"/>
        <end position="565"/>
    </location>
</feature>
<evidence type="ECO:0000313" key="4">
    <source>
        <dbReference type="EMBL" id="KRX07654.1"/>
    </source>
</evidence>